<dbReference type="STRING" id="69771.A0A1V6PD56"/>
<dbReference type="GO" id="GO:0007265">
    <property type="term" value="P:Ras protein signal transduction"/>
    <property type="evidence" value="ECO:0007669"/>
    <property type="project" value="TreeGrafter"/>
</dbReference>
<evidence type="ECO:0000256" key="2">
    <source>
        <dbReference type="PROSITE-ProRule" id="PRU00168"/>
    </source>
</evidence>
<dbReference type="SMART" id="SM00147">
    <property type="entry name" value="RasGEF"/>
    <property type="match status" value="1"/>
</dbReference>
<dbReference type="CDD" id="cd06224">
    <property type="entry name" value="REM"/>
    <property type="match status" value="1"/>
</dbReference>
<dbReference type="Gene3D" id="3.40.50.300">
    <property type="entry name" value="P-loop containing nucleotide triphosphate hydrolases"/>
    <property type="match status" value="1"/>
</dbReference>
<comment type="caution">
    <text evidence="6">The sequence shown here is derived from an EMBL/GenBank/DDBJ whole genome shotgun (WGS) entry which is preliminary data.</text>
</comment>
<dbReference type="InterPro" id="IPR027417">
    <property type="entry name" value="P-loop_NTPase"/>
</dbReference>
<evidence type="ECO:0008006" key="8">
    <source>
        <dbReference type="Google" id="ProtNLM"/>
    </source>
</evidence>
<sequence length="936" mass="104652">MTSQPRRDRAFSDRAQAMPAGAPSRPGMGDRTASAPAGDLYKLDNERRPSLRTNVNHTLVEEDESIFGMSASTGALGRSGPRQCDEEPSKTNLSEVTIAVVGEKDAGKTSFIKNALDMKSPPSSSSTRKKMSLDGAVYMVRLLEVDLKQVAIDRDRRISWPRVGEDYSVPTVDGALLLYDSSKPNKLSETTEMLDALDVSPLPFLLVACKCDLRMEDSELNAMHKQHELYRTSPELPRSQQMCIALVLRSVISNRDFSSDILPSPPPPPPPRTTTKVFQPVPAHDWHHVRANSETPSLTGAAGGLKTSGQDRGVDLNRGRGQTVSTDRSYPSTLAQQHASSSSRNARGNTQPVRPQTPPPGALLNAHRPSAQGEANSPIQEHEHQRRLQSTWRNSGGSDAFNSFLHMDEEMEDGQTMSPDAVVRPKPSSESNSSAETGMTFDELVDRLVALPMSKQDSKFCSIFLCLYRKFAAPLTLLNALISRFDKNESSNSDQLARMADQLRLLNVIALWASDYPGDFAYPKTRKRINDFVTTLEKSHFYMFAAKEIGSYLDSNAEDDDAGWAFQDGDADDASLTETFFDNSGRSSPAPFLTGVYDDDDEEEEDPIYSMNALDLSDGPHESTSRLSGTLSISSNADKPSSTLNQSFTILSVEAAQKEALRLELSGKTSLTKVQWRHFMETPEEEFARELTRIDWIMYNSFRPRDLVRHVSISGVDKDKIPSLRNVNRMIKQFNHLAFFVASMILLRDKPKHRARCLEKFMGIAVKLRRQNNYNGLGAVIAAINGTPVHRLTQTRELIPVQTQKEFMRLVILMSTQRSHFAYRLAWENSFSERIPFLPLHRRDLVSAEEGNRTFVGENKSRINWKKFEVMGEVVLGIQRSQRSPHPQAQKFDDVERLILDCKLSGDEEDLYARSLQVEPSTGGETGRKKFGWLRA</sequence>
<proteinExistence type="predicted"/>
<dbReference type="PROSITE" id="PS50009">
    <property type="entry name" value="RASGEF_CAT"/>
    <property type="match status" value="1"/>
</dbReference>
<dbReference type="InterPro" id="IPR036964">
    <property type="entry name" value="RASGEF_cat_dom_sf"/>
</dbReference>
<dbReference type="Gene3D" id="1.10.840.10">
    <property type="entry name" value="Ras guanine-nucleotide exchange factors catalytic domain"/>
    <property type="match status" value="1"/>
</dbReference>
<feature type="compositionally biased region" description="Polar residues" evidence="3">
    <location>
        <begin position="388"/>
        <end position="401"/>
    </location>
</feature>
<dbReference type="PROSITE" id="PS50212">
    <property type="entry name" value="RASGEF_NTER"/>
    <property type="match status" value="1"/>
</dbReference>
<dbReference type="Gene3D" id="1.20.870.10">
    <property type="entry name" value="Son of sevenless (SoS) protein Chain: S domain 1"/>
    <property type="match status" value="1"/>
</dbReference>
<keyword evidence="7" id="KW-1185">Reference proteome</keyword>
<reference evidence="7" key="1">
    <citation type="journal article" date="2017" name="Nat. Microbiol.">
        <title>Global analysis of biosynthetic gene clusters reveals vast potential of secondary metabolite production in Penicillium species.</title>
        <authorList>
            <person name="Nielsen J.C."/>
            <person name="Grijseels S."/>
            <person name="Prigent S."/>
            <person name="Ji B."/>
            <person name="Dainat J."/>
            <person name="Nielsen K.F."/>
            <person name="Frisvad J.C."/>
            <person name="Workman M."/>
            <person name="Nielsen J."/>
        </authorList>
    </citation>
    <scope>NUCLEOTIDE SEQUENCE [LARGE SCALE GENOMIC DNA]</scope>
    <source>
        <strain evidence="7">IBT 11843</strain>
    </source>
</reference>
<dbReference type="Proteomes" id="UP000191522">
    <property type="component" value="Unassembled WGS sequence"/>
</dbReference>
<dbReference type="OMA" id="HIAKWVA"/>
<dbReference type="PANTHER" id="PTHR23113">
    <property type="entry name" value="GUANINE NUCLEOTIDE EXCHANGE FACTOR"/>
    <property type="match status" value="1"/>
</dbReference>
<dbReference type="OrthoDB" id="28357at2759"/>
<evidence type="ECO:0000256" key="3">
    <source>
        <dbReference type="SAM" id="MobiDB-lite"/>
    </source>
</evidence>
<dbReference type="SUPFAM" id="SSF52540">
    <property type="entry name" value="P-loop containing nucleoside triphosphate hydrolases"/>
    <property type="match status" value="1"/>
</dbReference>
<dbReference type="Pfam" id="PF00618">
    <property type="entry name" value="RasGEF_N"/>
    <property type="match status" value="1"/>
</dbReference>
<organism evidence="6 7">
    <name type="scientific">Penicillium decumbens</name>
    <dbReference type="NCBI Taxonomy" id="69771"/>
    <lineage>
        <taxon>Eukaryota</taxon>
        <taxon>Fungi</taxon>
        <taxon>Dikarya</taxon>
        <taxon>Ascomycota</taxon>
        <taxon>Pezizomycotina</taxon>
        <taxon>Eurotiomycetes</taxon>
        <taxon>Eurotiomycetidae</taxon>
        <taxon>Eurotiales</taxon>
        <taxon>Aspergillaceae</taxon>
        <taxon>Penicillium</taxon>
    </lineage>
</organism>
<feature type="domain" description="Ras-GEF" evidence="4">
    <location>
        <begin position="683"/>
        <end position="921"/>
    </location>
</feature>
<feature type="region of interest" description="Disordered" evidence="3">
    <location>
        <begin position="293"/>
        <end position="436"/>
    </location>
</feature>
<dbReference type="GO" id="GO:0005085">
    <property type="term" value="F:guanyl-nucleotide exchange factor activity"/>
    <property type="evidence" value="ECO:0007669"/>
    <property type="project" value="UniProtKB-KW"/>
</dbReference>
<protein>
    <recommendedName>
        <fullName evidence="8">Ras-GEF domain-containing protein</fullName>
    </recommendedName>
</protein>
<feature type="compositionally biased region" description="Polar residues" evidence="3">
    <location>
        <begin position="625"/>
        <end position="640"/>
    </location>
</feature>
<name>A0A1V6PD56_PENDC</name>
<keyword evidence="1 2" id="KW-0344">Guanine-nucleotide releasing factor</keyword>
<dbReference type="InterPro" id="IPR008937">
    <property type="entry name" value="Ras-like_GEF"/>
</dbReference>
<evidence type="ECO:0000259" key="4">
    <source>
        <dbReference type="PROSITE" id="PS50009"/>
    </source>
</evidence>
<dbReference type="CDD" id="cd00882">
    <property type="entry name" value="Ras_like_GTPase"/>
    <property type="match status" value="1"/>
</dbReference>
<feature type="compositionally biased region" description="Pro residues" evidence="3">
    <location>
        <begin position="263"/>
        <end position="272"/>
    </location>
</feature>
<dbReference type="AlphaFoldDB" id="A0A1V6PD56"/>
<feature type="compositionally biased region" description="Polar residues" evidence="3">
    <location>
        <begin position="320"/>
        <end position="354"/>
    </location>
</feature>
<dbReference type="EMBL" id="MDYL01000008">
    <property type="protein sequence ID" value="OQD75010.1"/>
    <property type="molecule type" value="Genomic_DNA"/>
</dbReference>
<evidence type="ECO:0000313" key="7">
    <source>
        <dbReference type="Proteomes" id="UP000191522"/>
    </source>
</evidence>
<feature type="compositionally biased region" description="Basic and acidic residues" evidence="3">
    <location>
        <begin position="1"/>
        <end position="12"/>
    </location>
</feature>
<dbReference type="InterPro" id="IPR023578">
    <property type="entry name" value="Ras_GEF_dom_sf"/>
</dbReference>
<dbReference type="InterPro" id="IPR000651">
    <property type="entry name" value="Ras-like_Gua-exchang_fac_N"/>
</dbReference>
<feature type="domain" description="N-terminal Ras-GEF" evidence="5">
    <location>
        <begin position="432"/>
        <end position="557"/>
    </location>
</feature>
<feature type="region of interest" description="Disordered" evidence="3">
    <location>
        <begin position="612"/>
        <end position="640"/>
    </location>
</feature>
<dbReference type="GO" id="GO:0005886">
    <property type="term" value="C:plasma membrane"/>
    <property type="evidence" value="ECO:0007669"/>
    <property type="project" value="TreeGrafter"/>
</dbReference>
<evidence type="ECO:0000313" key="6">
    <source>
        <dbReference type="EMBL" id="OQD75010.1"/>
    </source>
</evidence>
<feature type="region of interest" description="Disordered" evidence="3">
    <location>
        <begin position="1"/>
        <end position="48"/>
    </location>
</feature>
<gene>
    <name evidence="6" type="ORF">PENDEC_c008G02259</name>
</gene>
<evidence type="ECO:0000256" key="1">
    <source>
        <dbReference type="ARBA" id="ARBA00022658"/>
    </source>
</evidence>
<dbReference type="InterPro" id="IPR001895">
    <property type="entry name" value="RASGEF_cat_dom"/>
</dbReference>
<dbReference type="PANTHER" id="PTHR23113:SF348">
    <property type="entry name" value="GUANYL-NUCLEOTIDE EXCHANGE FACTOR RASGEF, PUTATIVE (AFU_ORTHOLOGUE AFUA_1G04700)-RELATED"/>
    <property type="match status" value="1"/>
</dbReference>
<dbReference type="Pfam" id="PF00617">
    <property type="entry name" value="RasGEF"/>
    <property type="match status" value="1"/>
</dbReference>
<dbReference type="SUPFAM" id="SSF48366">
    <property type="entry name" value="Ras GEF"/>
    <property type="match status" value="1"/>
</dbReference>
<accession>A0A1V6PD56</accession>
<evidence type="ECO:0000259" key="5">
    <source>
        <dbReference type="PROSITE" id="PS50212"/>
    </source>
</evidence>
<feature type="region of interest" description="Disordered" evidence="3">
    <location>
        <begin position="258"/>
        <end position="278"/>
    </location>
</feature>